<organism evidence="1 2">
    <name type="scientific">Desulfacinum hydrothermale DSM 13146</name>
    <dbReference type="NCBI Taxonomy" id="1121390"/>
    <lineage>
        <taxon>Bacteria</taxon>
        <taxon>Pseudomonadati</taxon>
        <taxon>Thermodesulfobacteriota</taxon>
        <taxon>Syntrophobacteria</taxon>
        <taxon>Syntrophobacterales</taxon>
        <taxon>Syntrophobacteraceae</taxon>
        <taxon>Desulfacinum</taxon>
    </lineage>
</organism>
<dbReference type="Proteomes" id="UP000192783">
    <property type="component" value="Unassembled WGS sequence"/>
</dbReference>
<dbReference type="AlphaFoldDB" id="A0A1W1XHF9"/>
<keyword evidence="2" id="KW-1185">Reference proteome</keyword>
<sequence length="120" mass="13787">MAGKGLLSCLQKRDLLNRSAVSVDELLDWGRRYEQEGRIHDAVDFYEKAQAREEMERLMDVAVQEGDSFLLRRLSHILGIDPEPQIWRSLADRAHELGKELFCEQALKQVEPQEPSPDPA</sequence>
<protein>
    <recommendedName>
        <fullName evidence="3">Tetratricopeptide repeat-containing protein</fullName>
    </recommendedName>
</protein>
<evidence type="ECO:0008006" key="3">
    <source>
        <dbReference type="Google" id="ProtNLM"/>
    </source>
</evidence>
<name>A0A1W1XHF9_9BACT</name>
<proteinExistence type="predicted"/>
<dbReference type="OrthoDB" id="5517070at2"/>
<accession>A0A1W1XHF9</accession>
<reference evidence="1 2" key="1">
    <citation type="submission" date="2017-04" db="EMBL/GenBank/DDBJ databases">
        <authorList>
            <person name="Afonso C.L."/>
            <person name="Miller P.J."/>
            <person name="Scott M.A."/>
            <person name="Spackman E."/>
            <person name="Goraichik I."/>
            <person name="Dimitrov K.M."/>
            <person name="Suarez D.L."/>
            <person name="Swayne D.E."/>
        </authorList>
    </citation>
    <scope>NUCLEOTIDE SEQUENCE [LARGE SCALE GENOMIC DNA]</scope>
    <source>
        <strain evidence="1 2">DSM 13146</strain>
    </source>
</reference>
<dbReference type="EMBL" id="FWXF01000008">
    <property type="protein sequence ID" value="SMC23399.1"/>
    <property type="molecule type" value="Genomic_DNA"/>
</dbReference>
<evidence type="ECO:0000313" key="1">
    <source>
        <dbReference type="EMBL" id="SMC23399.1"/>
    </source>
</evidence>
<gene>
    <name evidence="1" type="ORF">SAMN02746041_01720</name>
</gene>
<dbReference type="RefSeq" id="WP_084057469.1">
    <property type="nucleotide sequence ID" value="NZ_FWXF01000008.1"/>
</dbReference>
<evidence type="ECO:0000313" key="2">
    <source>
        <dbReference type="Proteomes" id="UP000192783"/>
    </source>
</evidence>
<dbReference type="STRING" id="1121390.SAMN02746041_01720"/>